<organism evidence="5 6">
    <name type="scientific">Rhododendron griersonianum</name>
    <dbReference type="NCBI Taxonomy" id="479676"/>
    <lineage>
        <taxon>Eukaryota</taxon>
        <taxon>Viridiplantae</taxon>
        <taxon>Streptophyta</taxon>
        <taxon>Embryophyta</taxon>
        <taxon>Tracheophyta</taxon>
        <taxon>Spermatophyta</taxon>
        <taxon>Magnoliopsida</taxon>
        <taxon>eudicotyledons</taxon>
        <taxon>Gunneridae</taxon>
        <taxon>Pentapetalae</taxon>
        <taxon>asterids</taxon>
        <taxon>Ericales</taxon>
        <taxon>Ericaceae</taxon>
        <taxon>Ericoideae</taxon>
        <taxon>Rhodoreae</taxon>
        <taxon>Rhododendron</taxon>
    </lineage>
</organism>
<dbReference type="GO" id="GO:0005975">
    <property type="term" value="P:carbohydrate metabolic process"/>
    <property type="evidence" value="ECO:0007669"/>
    <property type="project" value="InterPro"/>
</dbReference>
<evidence type="ECO:0000256" key="2">
    <source>
        <dbReference type="ARBA" id="ARBA00022723"/>
    </source>
</evidence>
<dbReference type="SMART" id="SM01260">
    <property type="entry name" value="LANC_like"/>
    <property type="match status" value="1"/>
</dbReference>
<evidence type="ECO:0000256" key="4">
    <source>
        <dbReference type="PIRSR" id="PIRSR607822-1"/>
    </source>
</evidence>
<dbReference type="PANTHER" id="PTHR12736">
    <property type="entry name" value="LANC-LIKE PROTEIN"/>
    <property type="match status" value="1"/>
</dbReference>
<comment type="similarity">
    <text evidence="1">Belongs to the LanC-like protein family.</text>
</comment>
<dbReference type="GO" id="GO:0031179">
    <property type="term" value="P:peptide modification"/>
    <property type="evidence" value="ECO:0007669"/>
    <property type="project" value="InterPro"/>
</dbReference>
<sequence>MADRFFPNGMPDFVEEKEEGEDRVTTGSQDSLMRLLSMPYSSFSSRFERAGLDLKEAVVVQTWAERRVRDFTLYSGTLGTAFLLFKAYQVNHNRDDLALCAEIVKACDSASSHSKDVTFLCGRGGVCALGAVAAKHLGDDKLLRYYLAKFKEVSWICFVMIKLPKDLPDELLYGRAGFLYACLFLNKHIGEGTIPSNYIGAVVTDIFKGGRVLGTRERCPLMFEWYGEKYWGAAHGLAGIMHVLMHVKLSPSEAEEVRHTLKYMIKHRFPSGNYPSSEQDRKRDCLVHWCHGAPGVALTLVKATEVFGDKEFLEAAVNAAEVVWNRGLLKRVGLCHGVSGNAYVFLSLYRLTGNREFLYRAKAFAGFLLDRAHSLISEGEMHGGDHPYSMFEGLGGMAYLFLDRTNPTDARFPGYEL</sequence>
<keyword evidence="2 4" id="KW-0479">Metal-binding</keyword>
<feature type="binding site" evidence="4">
    <location>
        <position position="290"/>
    </location>
    <ligand>
        <name>Zn(2+)</name>
        <dbReference type="ChEBI" id="CHEBI:29105"/>
    </ligand>
</feature>
<proteinExistence type="inferred from homology"/>
<dbReference type="FunFam" id="1.50.10.10:FF:000035">
    <property type="entry name" value="LanC-like protein 2"/>
    <property type="match status" value="1"/>
</dbReference>
<protein>
    <recommendedName>
        <fullName evidence="7">LanC-like protein GCL2</fullName>
    </recommendedName>
</protein>
<reference evidence="5" key="1">
    <citation type="submission" date="2020-08" db="EMBL/GenBank/DDBJ databases">
        <title>Plant Genome Project.</title>
        <authorList>
            <person name="Zhang R.-G."/>
        </authorList>
    </citation>
    <scope>NUCLEOTIDE SEQUENCE</scope>
    <source>
        <strain evidence="5">WSP0</strain>
        <tissue evidence="5">Leaf</tissue>
    </source>
</reference>
<evidence type="ECO:0000256" key="3">
    <source>
        <dbReference type="ARBA" id="ARBA00022833"/>
    </source>
</evidence>
<dbReference type="Proteomes" id="UP000823749">
    <property type="component" value="Chromosome 4"/>
</dbReference>
<feature type="binding site" evidence="4">
    <location>
        <position position="336"/>
    </location>
    <ligand>
        <name>Zn(2+)</name>
        <dbReference type="ChEBI" id="CHEBI:29105"/>
    </ligand>
</feature>
<dbReference type="PRINTS" id="PR01950">
    <property type="entry name" value="LANCSUPER"/>
</dbReference>
<evidence type="ECO:0000256" key="1">
    <source>
        <dbReference type="ARBA" id="ARBA00007179"/>
    </source>
</evidence>
<dbReference type="InterPro" id="IPR012341">
    <property type="entry name" value="6hp_glycosidase-like_sf"/>
</dbReference>
<evidence type="ECO:0000313" key="5">
    <source>
        <dbReference type="EMBL" id="KAG5551900.1"/>
    </source>
</evidence>
<dbReference type="PRINTS" id="PR01951">
    <property type="entry name" value="LANCEUKARYTE"/>
</dbReference>
<dbReference type="Gene3D" id="1.50.10.10">
    <property type="match status" value="1"/>
</dbReference>
<dbReference type="InterPro" id="IPR020464">
    <property type="entry name" value="LanC-like_prot_euk"/>
</dbReference>
<dbReference type="GO" id="GO:0046872">
    <property type="term" value="F:metal ion binding"/>
    <property type="evidence" value="ECO:0007669"/>
    <property type="project" value="UniProtKB-KW"/>
</dbReference>
<accession>A0AAV6KHX4</accession>
<evidence type="ECO:0000313" key="6">
    <source>
        <dbReference type="Proteomes" id="UP000823749"/>
    </source>
</evidence>
<dbReference type="CDD" id="cd04794">
    <property type="entry name" value="euk_LANCL"/>
    <property type="match status" value="1"/>
</dbReference>
<evidence type="ECO:0008006" key="7">
    <source>
        <dbReference type="Google" id="ProtNLM"/>
    </source>
</evidence>
<gene>
    <name evidence="5" type="ORF">RHGRI_010120</name>
</gene>
<name>A0AAV6KHX4_9ERIC</name>
<keyword evidence="6" id="KW-1185">Reference proteome</keyword>
<feature type="binding site" evidence="4">
    <location>
        <position position="335"/>
    </location>
    <ligand>
        <name>Zn(2+)</name>
        <dbReference type="ChEBI" id="CHEBI:29105"/>
    </ligand>
</feature>
<dbReference type="GO" id="GO:0005886">
    <property type="term" value="C:plasma membrane"/>
    <property type="evidence" value="ECO:0007669"/>
    <property type="project" value="TreeGrafter"/>
</dbReference>
<dbReference type="Pfam" id="PF05147">
    <property type="entry name" value="LANC_like"/>
    <property type="match status" value="1"/>
</dbReference>
<dbReference type="SUPFAM" id="SSF158745">
    <property type="entry name" value="LanC-like"/>
    <property type="match status" value="1"/>
</dbReference>
<dbReference type="InterPro" id="IPR007822">
    <property type="entry name" value="LANC-like"/>
</dbReference>
<keyword evidence="3 4" id="KW-0862">Zinc</keyword>
<dbReference type="PANTHER" id="PTHR12736:SF22">
    <property type="entry name" value="LANC-LIKE PROTEIN GCL2"/>
    <property type="match status" value="1"/>
</dbReference>
<comment type="caution">
    <text evidence="5">The sequence shown here is derived from an EMBL/GenBank/DDBJ whole genome shotgun (WGS) entry which is preliminary data.</text>
</comment>
<dbReference type="AlphaFoldDB" id="A0AAV6KHX4"/>
<dbReference type="EMBL" id="JACTNZ010000004">
    <property type="protein sequence ID" value="KAG5551900.1"/>
    <property type="molecule type" value="Genomic_DNA"/>
</dbReference>